<feature type="transmembrane region" description="Helical" evidence="6">
    <location>
        <begin position="864"/>
        <end position="888"/>
    </location>
</feature>
<evidence type="ECO:0000256" key="5">
    <source>
        <dbReference type="SAM" id="MobiDB-lite"/>
    </source>
</evidence>
<evidence type="ECO:0000256" key="3">
    <source>
        <dbReference type="ARBA" id="ARBA00022777"/>
    </source>
</evidence>
<evidence type="ECO:0000313" key="8">
    <source>
        <dbReference type="EMBL" id="QEH32641.1"/>
    </source>
</evidence>
<dbReference type="EMBL" id="CP042997">
    <property type="protein sequence ID" value="QEH32641.1"/>
    <property type="molecule type" value="Genomic_DNA"/>
</dbReference>
<feature type="region of interest" description="Disordered" evidence="5">
    <location>
        <begin position="271"/>
        <end position="319"/>
    </location>
</feature>
<dbReference type="SMART" id="SM00220">
    <property type="entry name" value="S_TKc"/>
    <property type="match status" value="1"/>
</dbReference>
<organism evidence="8 9">
    <name type="scientific">Aquisphaera giovannonii</name>
    <dbReference type="NCBI Taxonomy" id="406548"/>
    <lineage>
        <taxon>Bacteria</taxon>
        <taxon>Pseudomonadati</taxon>
        <taxon>Planctomycetota</taxon>
        <taxon>Planctomycetia</taxon>
        <taxon>Isosphaerales</taxon>
        <taxon>Isosphaeraceae</taxon>
        <taxon>Aquisphaera</taxon>
    </lineage>
</organism>
<dbReference type="Pfam" id="PF00069">
    <property type="entry name" value="Pkinase"/>
    <property type="match status" value="1"/>
</dbReference>
<gene>
    <name evidence="8" type="primary">prkC_9</name>
    <name evidence="8" type="ORF">OJF2_11200</name>
</gene>
<evidence type="ECO:0000256" key="1">
    <source>
        <dbReference type="ARBA" id="ARBA00022679"/>
    </source>
</evidence>
<keyword evidence="1 8" id="KW-0808">Transferase</keyword>
<feature type="transmembrane region" description="Helical" evidence="6">
    <location>
        <begin position="817"/>
        <end position="835"/>
    </location>
</feature>
<name>A0A5B9VXN5_9BACT</name>
<keyword evidence="6" id="KW-0812">Transmembrane</keyword>
<keyword evidence="9" id="KW-1185">Reference proteome</keyword>
<dbReference type="KEGG" id="agv:OJF2_11200"/>
<dbReference type="EC" id="2.7.11.1" evidence="8"/>
<proteinExistence type="predicted"/>
<dbReference type="OrthoDB" id="6111975at2"/>
<keyword evidence="4" id="KW-0067">ATP-binding</keyword>
<feature type="transmembrane region" description="Helical" evidence="6">
    <location>
        <begin position="521"/>
        <end position="539"/>
    </location>
</feature>
<feature type="region of interest" description="Disordered" evidence="5">
    <location>
        <begin position="60"/>
        <end position="79"/>
    </location>
</feature>
<dbReference type="SUPFAM" id="SSF56112">
    <property type="entry name" value="Protein kinase-like (PK-like)"/>
    <property type="match status" value="1"/>
</dbReference>
<dbReference type="PANTHER" id="PTHR43289:SF6">
    <property type="entry name" value="SERINE_THREONINE-PROTEIN KINASE NEKL-3"/>
    <property type="match status" value="1"/>
</dbReference>
<evidence type="ECO:0000256" key="6">
    <source>
        <dbReference type="SAM" id="Phobius"/>
    </source>
</evidence>
<dbReference type="InterPro" id="IPR000719">
    <property type="entry name" value="Prot_kinase_dom"/>
</dbReference>
<dbReference type="CDD" id="cd14014">
    <property type="entry name" value="STKc_PknB_like"/>
    <property type="match status" value="1"/>
</dbReference>
<dbReference type="Gene3D" id="1.10.510.10">
    <property type="entry name" value="Transferase(Phosphotransferase) domain 1"/>
    <property type="match status" value="1"/>
</dbReference>
<feature type="transmembrane region" description="Helical" evidence="6">
    <location>
        <begin position="545"/>
        <end position="562"/>
    </location>
</feature>
<dbReference type="Proteomes" id="UP000324233">
    <property type="component" value="Chromosome"/>
</dbReference>
<dbReference type="PROSITE" id="PS50011">
    <property type="entry name" value="PROTEIN_KINASE_DOM"/>
    <property type="match status" value="1"/>
</dbReference>
<protein>
    <submittedName>
        <fullName evidence="8">Serine/threonine-protein kinase PrkC</fullName>
        <ecNumber evidence="8">2.7.11.1</ecNumber>
    </submittedName>
</protein>
<dbReference type="InterPro" id="IPR011009">
    <property type="entry name" value="Kinase-like_dom_sf"/>
</dbReference>
<feature type="transmembrane region" description="Helical" evidence="6">
    <location>
        <begin position="457"/>
        <end position="475"/>
    </location>
</feature>
<feature type="transmembrane region" description="Helical" evidence="6">
    <location>
        <begin position="481"/>
        <end position="500"/>
    </location>
</feature>
<dbReference type="PANTHER" id="PTHR43289">
    <property type="entry name" value="MITOGEN-ACTIVATED PROTEIN KINASE KINASE KINASE 20-RELATED"/>
    <property type="match status" value="1"/>
</dbReference>
<keyword evidence="6" id="KW-0472">Membrane</keyword>
<feature type="transmembrane region" description="Helical" evidence="6">
    <location>
        <begin position="840"/>
        <end position="858"/>
    </location>
</feature>
<sequence>MLIVCPSCRHAIRLVDVHPGRFMPKCPRCRSTFRMTIPDEPGKSPVVQALEPSAFAEPVANLPEPPGPPLEAAGPLPVAPPEPPEVPEIAWPEVPGPSASPLRLAPLAPGIPRLLGGYLLLRLLGRGPRGPAALAQPLAVAPPEVLKLTDEGRRADRTFRALWAREAFAASFLDHPNLVSVRGIDSARGRDFAAMEWAPGRSVAELIAERGRLDPWLATVLTLQAARGLRAGHAQGLVHRDVKPENLRIDGHGLLKVDDLGLEMTPSLASAIEEDRRRASPADRPATKAPGKTTARPGAAYDVVHPPDEPPPTAAAGSPAYMAPEQAADPLRADGRADVYALGGTFYAMVTGRPPFPGENAVELIRRHREDRLIPPSEFAPGLPRPIGDAIAAMLGKRLEERYPSMAVVVEALEGILGLRGERAPNAAAERDELAEAVRQASPAFGSTAETRLRNKVAAMAAGILLLFVLVLTALGVGSAAAGIGELGAITAILAAVASARLHGSTWPRRAAEVLAGGRRAWIVVPLVGLAALSVVWSHGLFGSSFLIAIAGGMAAAFHVYLDRPAAAGRREALERVRTALVRLRGRGHDEALLRELVAREAGRGGRGLVDRLFGFEARRRVRDRRIERHRGRHRRLLERCEEGRLEAAGLNLLTARRRARREAKAMVLAAAAWHAEREALRASGATAAADAPSLMDRIEWAAADPEPVLEPHEPARSALARRVEGLAALVLGGLPRFVAGMGLAGLLAAWLDARGIVTLNQVRDQVVEIGHAVTRAVRYANVEALRDISWSIRPGWSRFLECPDWPWIPEPFRGRVPAMNVAAAAAMLLFSLFFERRIVAFAAILGAGLALAGPAWGLEIGPLGGLVAGPSQACLGGLLLMVLGVLWPRRKAAPE</sequence>
<dbReference type="GO" id="GO:0004674">
    <property type="term" value="F:protein serine/threonine kinase activity"/>
    <property type="evidence" value="ECO:0007669"/>
    <property type="project" value="UniProtKB-EC"/>
</dbReference>
<keyword evidence="2" id="KW-0547">Nucleotide-binding</keyword>
<accession>A0A5B9VXN5</accession>
<evidence type="ECO:0000256" key="4">
    <source>
        <dbReference type="ARBA" id="ARBA00022840"/>
    </source>
</evidence>
<keyword evidence="3 8" id="KW-0418">Kinase</keyword>
<evidence type="ECO:0000313" key="9">
    <source>
        <dbReference type="Proteomes" id="UP000324233"/>
    </source>
</evidence>
<keyword evidence="6" id="KW-1133">Transmembrane helix</keyword>
<feature type="domain" description="Protein kinase" evidence="7">
    <location>
        <begin position="118"/>
        <end position="417"/>
    </location>
</feature>
<dbReference type="RefSeq" id="WP_148591968.1">
    <property type="nucleotide sequence ID" value="NZ_CP042997.1"/>
</dbReference>
<dbReference type="GO" id="GO:0005524">
    <property type="term" value="F:ATP binding"/>
    <property type="evidence" value="ECO:0007669"/>
    <property type="project" value="UniProtKB-KW"/>
</dbReference>
<feature type="transmembrane region" description="Helical" evidence="6">
    <location>
        <begin position="727"/>
        <end position="752"/>
    </location>
</feature>
<dbReference type="AlphaFoldDB" id="A0A5B9VXN5"/>
<evidence type="ECO:0000259" key="7">
    <source>
        <dbReference type="PROSITE" id="PS50011"/>
    </source>
</evidence>
<evidence type="ECO:0000256" key="2">
    <source>
        <dbReference type="ARBA" id="ARBA00022741"/>
    </source>
</evidence>
<reference evidence="8 9" key="1">
    <citation type="submission" date="2019-08" db="EMBL/GenBank/DDBJ databases">
        <title>Deep-cultivation of Planctomycetes and their phenomic and genomic characterization uncovers novel biology.</title>
        <authorList>
            <person name="Wiegand S."/>
            <person name="Jogler M."/>
            <person name="Boedeker C."/>
            <person name="Pinto D."/>
            <person name="Vollmers J."/>
            <person name="Rivas-Marin E."/>
            <person name="Kohn T."/>
            <person name="Peeters S.H."/>
            <person name="Heuer A."/>
            <person name="Rast P."/>
            <person name="Oberbeckmann S."/>
            <person name="Bunk B."/>
            <person name="Jeske O."/>
            <person name="Meyerdierks A."/>
            <person name="Storesund J.E."/>
            <person name="Kallscheuer N."/>
            <person name="Luecker S."/>
            <person name="Lage O.M."/>
            <person name="Pohl T."/>
            <person name="Merkel B.J."/>
            <person name="Hornburger P."/>
            <person name="Mueller R.-W."/>
            <person name="Bruemmer F."/>
            <person name="Labrenz M."/>
            <person name="Spormann A.M."/>
            <person name="Op den Camp H."/>
            <person name="Overmann J."/>
            <person name="Amann R."/>
            <person name="Jetten M.S.M."/>
            <person name="Mascher T."/>
            <person name="Medema M.H."/>
            <person name="Devos D.P."/>
            <person name="Kaster A.-K."/>
            <person name="Ovreas L."/>
            <person name="Rohde M."/>
            <person name="Galperin M.Y."/>
            <person name="Jogler C."/>
        </authorList>
    </citation>
    <scope>NUCLEOTIDE SEQUENCE [LARGE SCALE GENOMIC DNA]</scope>
    <source>
        <strain evidence="8 9">OJF2</strain>
    </source>
</reference>
<dbReference type="Gene3D" id="3.30.200.20">
    <property type="entry name" value="Phosphorylase Kinase, domain 1"/>
    <property type="match status" value="1"/>
</dbReference>